<accession>A0ABS3ZGP8</accession>
<dbReference type="EMBL" id="JACVEW010000039">
    <property type="protein sequence ID" value="MBP0050174.1"/>
    <property type="molecule type" value="Genomic_DNA"/>
</dbReference>
<feature type="transmembrane region" description="Helical" evidence="1">
    <location>
        <begin position="12"/>
        <end position="35"/>
    </location>
</feature>
<dbReference type="RefSeq" id="WP_209288854.1">
    <property type="nucleotide sequence ID" value="NZ_JACVEW010000039.1"/>
</dbReference>
<protein>
    <submittedName>
        <fullName evidence="2">Uncharacterized protein</fullName>
    </submittedName>
</protein>
<keyword evidence="1" id="KW-1133">Transmembrane helix</keyword>
<keyword evidence="1" id="KW-0472">Membrane</keyword>
<organism evidence="2 3">
    <name type="scientific">Marinobacterium alkalitolerans</name>
    <dbReference type="NCBI Taxonomy" id="1542925"/>
    <lineage>
        <taxon>Bacteria</taxon>
        <taxon>Pseudomonadati</taxon>
        <taxon>Pseudomonadota</taxon>
        <taxon>Gammaproteobacteria</taxon>
        <taxon>Oceanospirillales</taxon>
        <taxon>Oceanospirillaceae</taxon>
        <taxon>Marinobacterium</taxon>
    </lineage>
</organism>
<name>A0ABS3ZGP8_9GAMM</name>
<sequence>MIKSILMRVTIGSSLFFITGFVGLLVVITYLVFILDITDSEVIGDMIRSHPFKNIALLFTLISMILSSWVATRKLNRNLYLTTAILIFICCLIITAGPIRYLIIHNNYLPILVGGILGAAISATLAKSMQAKELSSDDQCDMNG</sequence>
<comment type="caution">
    <text evidence="2">The sequence shown here is derived from an EMBL/GenBank/DDBJ whole genome shotgun (WGS) entry which is preliminary data.</text>
</comment>
<dbReference type="Proteomes" id="UP000810171">
    <property type="component" value="Unassembled WGS sequence"/>
</dbReference>
<evidence type="ECO:0000313" key="3">
    <source>
        <dbReference type="Proteomes" id="UP000810171"/>
    </source>
</evidence>
<gene>
    <name evidence="2" type="ORF">H9C73_15730</name>
</gene>
<reference evidence="2 3" key="1">
    <citation type="submission" date="2020-09" db="EMBL/GenBank/DDBJ databases">
        <authorList>
            <person name="Tanuku N.R.S."/>
        </authorList>
    </citation>
    <scope>NUCLEOTIDE SEQUENCE [LARGE SCALE GENOMIC DNA]</scope>
    <source>
        <strain evidence="2 3">AK62</strain>
    </source>
</reference>
<feature type="transmembrane region" description="Helical" evidence="1">
    <location>
        <begin position="55"/>
        <end position="72"/>
    </location>
</feature>
<feature type="transmembrane region" description="Helical" evidence="1">
    <location>
        <begin position="108"/>
        <end position="126"/>
    </location>
</feature>
<feature type="transmembrane region" description="Helical" evidence="1">
    <location>
        <begin position="79"/>
        <end position="102"/>
    </location>
</feature>
<keyword evidence="3" id="KW-1185">Reference proteome</keyword>
<evidence type="ECO:0000313" key="2">
    <source>
        <dbReference type="EMBL" id="MBP0050174.1"/>
    </source>
</evidence>
<evidence type="ECO:0000256" key="1">
    <source>
        <dbReference type="SAM" id="Phobius"/>
    </source>
</evidence>
<keyword evidence="1" id="KW-0812">Transmembrane</keyword>
<proteinExistence type="predicted"/>